<dbReference type="EMBL" id="PEDL01000012">
    <property type="protein sequence ID" value="PHV70226.1"/>
    <property type="molecule type" value="Genomic_DNA"/>
</dbReference>
<organism evidence="1 2">
    <name type="scientific">Sporanaerobium hydrogeniformans</name>
    <dbReference type="NCBI Taxonomy" id="3072179"/>
    <lineage>
        <taxon>Bacteria</taxon>
        <taxon>Bacillati</taxon>
        <taxon>Bacillota</taxon>
        <taxon>Clostridia</taxon>
        <taxon>Lachnospirales</taxon>
        <taxon>Lachnospiraceae</taxon>
        <taxon>Sporanaerobium</taxon>
    </lineage>
</organism>
<protein>
    <submittedName>
        <fullName evidence="1">N-(5'-phosphoribosyl)anthranilate isomerase</fullName>
    </submittedName>
</protein>
<accession>A0AC61DBS7</accession>
<evidence type="ECO:0000313" key="1">
    <source>
        <dbReference type="EMBL" id="PHV70226.1"/>
    </source>
</evidence>
<name>A0AC61DBS7_9FIRM</name>
<proteinExistence type="predicted"/>
<sequence>MFLGRGIKVVVKLKICGLKRTQDIEVVNKFKPEYIGFILAPSKRQINLVKASYLKGLLDPQIRVVGVFVNEPLESLVHYIDQGVIDNVQLHGDEDLGYIKALKKKRQIPIIKAIRLNNQELLSDTEKAIIESDFIDYPLLDTYTKDAYGGSGKSFDWKILEQIKRPYFLAGGINKVNIKEAISFGPYAIDISSGVETEGVKDAVKIRELFEIIRDEARK</sequence>
<keyword evidence="1" id="KW-0413">Isomerase</keyword>
<keyword evidence="2" id="KW-1185">Reference proteome</keyword>
<dbReference type="Proteomes" id="UP000224460">
    <property type="component" value="Unassembled WGS sequence"/>
</dbReference>
<comment type="caution">
    <text evidence="1">The sequence shown here is derived from an EMBL/GenBank/DDBJ whole genome shotgun (WGS) entry which is preliminary data.</text>
</comment>
<evidence type="ECO:0000313" key="2">
    <source>
        <dbReference type="Proteomes" id="UP000224460"/>
    </source>
</evidence>
<gene>
    <name evidence="1" type="ORF">CS063_11185</name>
</gene>
<reference evidence="1" key="1">
    <citation type="submission" date="2017-10" db="EMBL/GenBank/DDBJ databases">
        <title>Genome sequence of cellulolytic Lachnospiraceae bacterium XHS1971 isolated from hotspring sediment.</title>
        <authorList>
            <person name="Vasudevan G."/>
            <person name="Joshi A.J."/>
            <person name="Hivarkar S."/>
            <person name="Lanjekar V.B."/>
            <person name="Dhakephalkar P.K."/>
            <person name="Dagar S."/>
        </authorList>
    </citation>
    <scope>NUCLEOTIDE SEQUENCE</scope>
    <source>
        <strain evidence="1">XHS1971</strain>
    </source>
</reference>